<evidence type="ECO:0000256" key="3">
    <source>
        <dbReference type="ARBA" id="ARBA00022692"/>
    </source>
</evidence>
<protein>
    <submittedName>
        <fullName evidence="7">Transmembrane protein 50B</fullName>
    </submittedName>
</protein>
<organism evidence="7 8">
    <name type="scientific">Nothoprocta perdicaria</name>
    <name type="common">Chilean tinamou</name>
    <name type="synonym">Crypturus perdicarius</name>
    <dbReference type="NCBI Taxonomy" id="30464"/>
    <lineage>
        <taxon>Eukaryota</taxon>
        <taxon>Metazoa</taxon>
        <taxon>Chordata</taxon>
        <taxon>Craniata</taxon>
        <taxon>Vertebrata</taxon>
        <taxon>Euteleostomi</taxon>
        <taxon>Archelosauria</taxon>
        <taxon>Archosauria</taxon>
        <taxon>Dinosauria</taxon>
        <taxon>Saurischia</taxon>
        <taxon>Theropoda</taxon>
        <taxon>Coelurosauria</taxon>
        <taxon>Aves</taxon>
        <taxon>Palaeognathae</taxon>
        <taxon>Tinamiformes</taxon>
        <taxon>Tinamidae</taxon>
        <taxon>Nothoprocta</taxon>
    </lineage>
</organism>
<dbReference type="AlphaFoldDB" id="A0A8C6Z2T6"/>
<dbReference type="PANTHER" id="PTHR13180">
    <property type="entry name" value="SMALL MEMBRANE PROTEIN-RELATED"/>
    <property type="match status" value="1"/>
</dbReference>
<dbReference type="Ensembl" id="ENSNPET00000007439.1">
    <property type="protein sequence ID" value="ENSNPEP00000007259.1"/>
    <property type="gene ID" value="ENSNPEG00000005440.1"/>
</dbReference>
<evidence type="ECO:0000256" key="2">
    <source>
        <dbReference type="ARBA" id="ARBA00005335"/>
    </source>
</evidence>
<evidence type="ECO:0000256" key="5">
    <source>
        <dbReference type="ARBA" id="ARBA00023136"/>
    </source>
</evidence>
<evidence type="ECO:0000256" key="6">
    <source>
        <dbReference type="SAM" id="Phobius"/>
    </source>
</evidence>
<feature type="transmembrane region" description="Helical" evidence="6">
    <location>
        <begin position="54"/>
        <end position="71"/>
    </location>
</feature>
<evidence type="ECO:0000256" key="1">
    <source>
        <dbReference type="ARBA" id="ARBA00004141"/>
    </source>
</evidence>
<proteinExistence type="inferred from homology"/>
<keyword evidence="3 6" id="KW-0812">Transmembrane</keyword>
<evidence type="ECO:0000313" key="7">
    <source>
        <dbReference type="Ensembl" id="ENSNPEP00000007259.1"/>
    </source>
</evidence>
<evidence type="ECO:0000313" key="8">
    <source>
        <dbReference type="Proteomes" id="UP000694420"/>
    </source>
</evidence>
<keyword evidence="8" id="KW-1185">Reference proteome</keyword>
<keyword evidence="5 6" id="KW-0472">Membrane</keyword>
<sequence>MAGFLDNFRWPECECIDWSERRNTVASIVAGVLFFTGWWIMIDAAVVYPKPEQMNHAFHTCVCVSLIYDTYILAKKGLIKHIFLFYFILFYFILFYFILFYFILFYFILFYFI</sequence>
<feature type="transmembrane region" description="Helical" evidence="6">
    <location>
        <begin position="28"/>
        <end position="48"/>
    </location>
</feature>
<dbReference type="Pfam" id="PF05255">
    <property type="entry name" value="UPF0220"/>
    <property type="match status" value="1"/>
</dbReference>
<evidence type="ECO:0000256" key="4">
    <source>
        <dbReference type="ARBA" id="ARBA00022989"/>
    </source>
</evidence>
<keyword evidence="4 6" id="KW-1133">Transmembrane helix</keyword>
<reference evidence="7" key="1">
    <citation type="submission" date="2025-08" db="UniProtKB">
        <authorList>
            <consortium name="Ensembl"/>
        </authorList>
    </citation>
    <scope>IDENTIFICATION</scope>
</reference>
<feature type="transmembrane region" description="Helical" evidence="6">
    <location>
        <begin position="83"/>
        <end position="112"/>
    </location>
</feature>
<accession>A0A8C6Z2T6</accession>
<dbReference type="InterPro" id="IPR007919">
    <property type="entry name" value="UPF0220"/>
</dbReference>
<comment type="similarity">
    <text evidence="2">Belongs to the UPF0220 family.</text>
</comment>
<dbReference type="Proteomes" id="UP000694420">
    <property type="component" value="Unplaced"/>
</dbReference>
<reference evidence="7" key="2">
    <citation type="submission" date="2025-09" db="UniProtKB">
        <authorList>
            <consortium name="Ensembl"/>
        </authorList>
    </citation>
    <scope>IDENTIFICATION</scope>
</reference>
<comment type="subcellular location">
    <subcellularLocation>
        <location evidence="1">Membrane</location>
        <topology evidence="1">Multi-pass membrane protein</topology>
    </subcellularLocation>
</comment>
<name>A0A8C6Z2T6_NOTPE</name>
<dbReference type="GO" id="GO:0016020">
    <property type="term" value="C:membrane"/>
    <property type="evidence" value="ECO:0007669"/>
    <property type="project" value="UniProtKB-SubCell"/>
</dbReference>